<evidence type="ECO:0008006" key="8">
    <source>
        <dbReference type="Google" id="ProtNLM"/>
    </source>
</evidence>
<dbReference type="Gene3D" id="3.30.2180.10">
    <property type="entry name" value="ATP12-like"/>
    <property type="match status" value="1"/>
</dbReference>
<evidence type="ECO:0000256" key="3">
    <source>
        <dbReference type="ARBA" id="ARBA00022946"/>
    </source>
</evidence>
<keyword evidence="4" id="KW-0496">Mitochondrion</keyword>
<evidence type="ECO:0000313" key="7">
    <source>
        <dbReference type="Proteomes" id="UP000663861"/>
    </source>
</evidence>
<accession>A0A8H3BJV4</accession>
<reference evidence="6" key="1">
    <citation type="submission" date="2021-01" db="EMBL/GenBank/DDBJ databases">
        <authorList>
            <person name="Kaushik A."/>
        </authorList>
    </citation>
    <scope>NUCLEOTIDE SEQUENCE</scope>
    <source>
        <strain evidence="6">AG4-RS23</strain>
    </source>
</reference>
<dbReference type="GO" id="GO:0005739">
    <property type="term" value="C:mitochondrion"/>
    <property type="evidence" value="ECO:0007669"/>
    <property type="project" value="UniProtKB-SubCell"/>
</dbReference>
<protein>
    <recommendedName>
        <fullName evidence="8">ATP synthase mitochondrial F1 complex assembly factor 2</fullName>
    </recommendedName>
</protein>
<evidence type="ECO:0000256" key="5">
    <source>
        <dbReference type="ARBA" id="ARBA00023186"/>
    </source>
</evidence>
<dbReference type="Proteomes" id="UP000663861">
    <property type="component" value="Unassembled WGS sequence"/>
</dbReference>
<dbReference type="InterPro" id="IPR011419">
    <property type="entry name" value="ATP12_ATP_synth-F1-assembly"/>
</dbReference>
<dbReference type="InterPro" id="IPR023335">
    <property type="entry name" value="ATP12_ortho_dom_sf"/>
</dbReference>
<dbReference type="PANTHER" id="PTHR21013">
    <property type="entry name" value="ATP SYNTHASE MITOCHONDRIAL F1 COMPLEX ASSEMBLY FACTOR 2/ATP12 PROTEIN, MITOCHONDRIAL PRECURSOR"/>
    <property type="match status" value="1"/>
</dbReference>
<dbReference type="PANTHER" id="PTHR21013:SF10">
    <property type="entry name" value="ATP SYNTHASE MITOCHONDRIAL F1 COMPLEX ASSEMBLY FACTOR 2"/>
    <property type="match status" value="1"/>
</dbReference>
<dbReference type="Gene3D" id="1.10.3580.10">
    <property type="entry name" value="ATP12 ATPase"/>
    <property type="match status" value="1"/>
</dbReference>
<proteinExistence type="inferred from homology"/>
<comment type="subcellular location">
    <subcellularLocation>
        <location evidence="1">Mitochondrion</location>
    </subcellularLocation>
</comment>
<dbReference type="AlphaFoldDB" id="A0A8H3BJV4"/>
<dbReference type="SUPFAM" id="SSF160909">
    <property type="entry name" value="ATP12-like"/>
    <property type="match status" value="1"/>
</dbReference>
<dbReference type="EMBL" id="CAJMWY010001074">
    <property type="protein sequence ID" value="CAE6457680.1"/>
    <property type="molecule type" value="Genomic_DNA"/>
</dbReference>
<gene>
    <name evidence="6" type="ORF">RDB_LOCUS63961</name>
</gene>
<keyword evidence="3" id="KW-0809">Transit peptide</keyword>
<evidence type="ECO:0000256" key="2">
    <source>
        <dbReference type="ARBA" id="ARBA00008231"/>
    </source>
</evidence>
<keyword evidence="5" id="KW-0143">Chaperone</keyword>
<evidence type="ECO:0000256" key="1">
    <source>
        <dbReference type="ARBA" id="ARBA00004173"/>
    </source>
</evidence>
<dbReference type="InterPro" id="IPR042272">
    <property type="entry name" value="ATP12_ATP_synth-F1-assembly_N"/>
</dbReference>
<sequence>MFRAVRLVPSVRSIARSSVISRQFSSTRIIQGTVSDAIPKSAEEQRAGVTLKRFWKKVDVAENNGLLTVTLDKRALRTPEGAKLEIPSSHRLLATLVAIEWENQEKLIKPHALPMTSIASRAIDGLKDEGARYDLVAELIKYFDTDTVCFHESHPPALVKLQEEHWNPLLKWTESTYRIKIKIFDSLLGNTQPEETKKKVLINEVSKLGQWEIAAFERAVLTTKSFIIALALVKGRIDVEQAAQAAHVEVVSQTQLWGEVEDTHDVDYQDIRRQLGSVACVLATN</sequence>
<comment type="caution">
    <text evidence="6">The sequence shown here is derived from an EMBL/GenBank/DDBJ whole genome shotgun (WGS) entry which is preliminary data.</text>
</comment>
<dbReference type="GO" id="GO:0033615">
    <property type="term" value="P:mitochondrial proton-transporting ATP synthase complex assembly"/>
    <property type="evidence" value="ECO:0007669"/>
    <property type="project" value="TreeGrafter"/>
</dbReference>
<dbReference type="Pfam" id="PF07542">
    <property type="entry name" value="ATP12"/>
    <property type="match status" value="1"/>
</dbReference>
<name>A0A8H3BJV4_9AGAM</name>
<evidence type="ECO:0000313" key="6">
    <source>
        <dbReference type="EMBL" id="CAE6457680.1"/>
    </source>
</evidence>
<organism evidence="6 7">
    <name type="scientific">Rhizoctonia solani</name>
    <dbReference type="NCBI Taxonomy" id="456999"/>
    <lineage>
        <taxon>Eukaryota</taxon>
        <taxon>Fungi</taxon>
        <taxon>Dikarya</taxon>
        <taxon>Basidiomycota</taxon>
        <taxon>Agaricomycotina</taxon>
        <taxon>Agaricomycetes</taxon>
        <taxon>Cantharellales</taxon>
        <taxon>Ceratobasidiaceae</taxon>
        <taxon>Rhizoctonia</taxon>
    </lineage>
</organism>
<comment type="similarity">
    <text evidence="2">Belongs to the ATP12 family.</text>
</comment>
<evidence type="ECO:0000256" key="4">
    <source>
        <dbReference type="ARBA" id="ARBA00023128"/>
    </source>
</evidence>